<dbReference type="InterPro" id="IPR017853">
    <property type="entry name" value="GH"/>
</dbReference>
<dbReference type="GO" id="GO:0005829">
    <property type="term" value="C:cytosol"/>
    <property type="evidence" value="ECO:0007669"/>
    <property type="project" value="TreeGrafter"/>
</dbReference>
<dbReference type="NCBIfam" id="NF003811">
    <property type="entry name" value="PRK05402.1"/>
    <property type="match status" value="1"/>
</dbReference>
<dbReference type="InterPro" id="IPR044143">
    <property type="entry name" value="GlgB_N_E_set_prok"/>
</dbReference>
<dbReference type="InterPro" id="IPR006047">
    <property type="entry name" value="GH13_cat_dom"/>
</dbReference>
<name>A0A1I7F3P7_9PROT</name>
<dbReference type="SMART" id="SM00642">
    <property type="entry name" value="Aamy"/>
    <property type="match status" value="1"/>
</dbReference>
<evidence type="ECO:0000259" key="12">
    <source>
        <dbReference type="SMART" id="SM00642"/>
    </source>
</evidence>
<dbReference type="PANTHER" id="PTHR43651:SF3">
    <property type="entry name" value="1,4-ALPHA-GLUCAN-BRANCHING ENZYME"/>
    <property type="match status" value="1"/>
</dbReference>
<dbReference type="InterPro" id="IPR006407">
    <property type="entry name" value="GlgB"/>
</dbReference>
<dbReference type="SUPFAM" id="SSF81296">
    <property type="entry name" value="E set domains"/>
    <property type="match status" value="2"/>
</dbReference>
<feature type="active site" description="Nucleophile" evidence="10 11">
    <location>
        <position position="487"/>
    </location>
</feature>
<evidence type="ECO:0000256" key="11">
    <source>
        <dbReference type="PIRSR" id="PIRSR000463-1"/>
    </source>
</evidence>
<evidence type="ECO:0000256" key="8">
    <source>
        <dbReference type="ARBA" id="ARBA00023056"/>
    </source>
</evidence>
<dbReference type="GO" id="GO:0005978">
    <property type="term" value="P:glycogen biosynthetic process"/>
    <property type="evidence" value="ECO:0007669"/>
    <property type="project" value="UniProtKB-UniRule"/>
</dbReference>
<evidence type="ECO:0000256" key="9">
    <source>
        <dbReference type="ARBA" id="ARBA00023277"/>
    </source>
</evidence>
<dbReference type="InterPro" id="IPR014756">
    <property type="entry name" value="Ig_E-set"/>
</dbReference>
<dbReference type="Pfam" id="PF00128">
    <property type="entry name" value="Alpha-amylase"/>
    <property type="match status" value="1"/>
</dbReference>
<dbReference type="FunFam" id="2.60.40.1180:FF:000002">
    <property type="entry name" value="1,4-alpha-glucan branching enzyme GlgB"/>
    <property type="match status" value="1"/>
</dbReference>
<dbReference type="PIRSF" id="PIRSF000463">
    <property type="entry name" value="GlgB"/>
    <property type="match status" value="1"/>
</dbReference>
<dbReference type="EMBL" id="FPBZ01000001">
    <property type="protein sequence ID" value="SFU30779.1"/>
    <property type="molecule type" value="Genomic_DNA"/>
</dbReference>
<dbReference type="Gene3D" id="2.60.40.1180">
    <property type="entry name" value="Golgi alpha-mannosidase II"/>
    <property type="match status" value="1"/>
</dbReference>
<evidence type="ECO:0000256" key="2">
    <source>
        <dbReference type="ARBA" id="ARBA00002953"/>
    </source>
</evidence>
<keyword evidence="8 10" id="KW-0320">Glycogen biosynthesis</keyword>
<keyword evidence="6 10" id="KW-0328">Glycosyltransferase</keyword>
<gene>
    <name evidence="10" type="primary">glgB</name>
    <name evidence="13" type="ORF">SAMN05216417_101101</name>
</gene>
<dbReference type="Gene3D" id="2.60.40.10">
    <property type="entry name" value="Immunoglobulins"/>
    <property type="match status" value="1"/>
</dbReference>
<dbReference type="UniPathway" id="UPA00164"/>
<evidence type="ECO:0000256" key="6">
    <source>
        <dbReference type="ARBA" id="ARBA00022676"/>
    </source>
</evidence>
<dbReference type="Pfam" id="PF02806">
    <property type="entry name" value="Alpha-amylase_C"/>
    <property type="match status" value="1"/>
</dbReference>
<comment type="subunit">
    <text evidence="10">Monomer.</text>
</comment>
<evidence type="ECO:0000256" key="5">
    <source>
        <dbReference type="ARBA" id="ARBA00022600"/>
    </source>
</evidence>
<dbReference type="SUPFAM" id="SSF51011">
    <property type="entry name" value="Glycosyl hydrolase domain"/>
    <property type="match status" value="1"/>
</dbReference>
<sequence length="815" mass="92831">MLEMWLAVSMFHNKAPTSVAGYLRGCKKTLVIDEIVGVSRRSRRAPVNRSCSYAVPPSLSQAIPRYNRYMQPHLTVQRSSIKGDHRLHALLAGRLHDPFSFLGAHAEHEHWVVRAFHPHAASLWIDTGGGFESMTRVHPAGIFEWWGLIPPPPPYQLRIEEASFEAPARVYDTYDAYAFPPQVSEHDLYLFNEGRLHQAYRTLGSHLVEMEGVAGVRFSVWAPNAERVSVVGSFNRWDGRIHPMASHGQSGVWELFIPGVPTDSFYKYEIRNRDTGAILLKTDPYARHYEVRPGTAARTPSDSKMAWNDAQWMAQRAGWDWLATPLNIYEIHAGSWKRHADGSFYSYRELAAHVIPYVREMGYTHIELLPISEHPLDESWGYQTTGYFAATSRYGTSDDLKFFINACHQEGIGVILDWVPAHFPQDAFALARFDGSALYEHEDPRLGLHQDWGTHIFNYGRNEVKSFLLSSAHYWLSEFHLDGLRVDAVASMLYLDYSRLPDEWLPNRYGGRENLEAIDFLRELNIMVHQEFPGALTLAEESTAWPGVSRPTYVGGLGFSMKWNMGWMNDTLVYMRNDPVYRRFHHEQLTFGQLYAYSENFVLPFSHDEVVHGKGSLLGKMPGDAWQKFANLRLLFTYQMTYPGKKLNFMGNEFAQGREWNSSRELDWYQLADGWHQGVKMAVRDLNQLYSAVAALHQRDFEPEGFSWVDCHDADNSVISYLRFARNGSFALVVLNFTPVPRSRYRIGVPTAGSYQEIFNSDSRYYGGSDLGNLGSIRTTGQPSMERADSIVITLPPLAGLIFVHTDLPATTTDG</sequence>
<dbReference type="InterPro" id="IPR004193">
    <property type="entry name" value="Glyco_hydro_13_N"/>
</dbReference>
<dbReference type="PANTHER" id="PTHR43651">
    <property type="entry name" value="1,4-ALPHA-GLUCAN-BRANCHING ENZYME"/>
    <property type="match status" value="1"/>
</dbReference>
<comment type="similarity">
    <text evidence="4 10">Belongs to the glycosyl hydrolase 13 family. GlgB subfamily.</text>
</comment>
<dbReference type="GO" id="GO:0043169">
    <property type="term" value="F:cation binding"/>
    <property type="evidence" value="ECO:0007669"/>
    <property type="project" value="InterPro"/>
</dbReference>
<dbReference type="CDD" id="cd02855">
    <property type="entry name" value="E_set_GBE_prok_N"/>
    <property type="match status" value="1"/>
</dbReference>
<keyword evidence="7 10" id="KW-0808">Transferase</keyword>
<comment type="function">
    <text evidence="2 10">Catalyzes the formation of the alpha-1,6-glucosidic linkages in glycogen by scission of a 1,4-alpha-linked oligosaccharide from growing alpha-1,4-glucan chains and the subsequent attachment of the oligosaccharide to the alpha-1,6 position.</text>
</comment>
<keyword evidence="9 10" id="KW-0119">Carbohydrate metabolism</keyword>
<dbReference type="SUPFAM" id="SSF51445">
    <property type="entry name" value="(Trans)glycosidases"/>
    <property type="match status" value="1"/>
</dbReference>
<dbReference type="Pfam" id="PF02922">
    <property type="entry name" value="CBM_48"/>
    <property type="match status" value="1"/>
</dbReference>
<dbReference type="InterPro" id="IPR054169">
    <property type="entry name" value="GlgB_N"/>
</dbReference>
<dbReference type="InterPro" id="IPR006048">
    <property type="entry name" value="A-amylase/branching_C"/>
</dbReference>
<dbReference type="NCBIfam" id="TIGR01515">
    <property type="entry name" value="branching_enzym"/>
    <property type="match status" value="1"/>
</dbReference>
<dbReference type="CDD" id="cd11322">
    <property type="entry name" value="AmyAc_Glg_BE"/>
    <property type="match status" value="1"/>
</dbReference>
<evidence type="ECO:0000256" key="7">
    <source>
        <dbReference type="ARBA" id="ARBA00022679"/>
    </source>
</evidence>
<dbReference type="Proteomes" id="UP000182649">
    <property type="component" value="Unassembled WGS sequence"/>
</dbReference>
<reference evidence="13 14" key="1">
    <citation type="submission" date="2016-10" db="EMBL/GenBank/DDBJ databases">
        <authorList>
            <person name="de Groot N.N."/>
        </authorList>
    </citation>
    <scope>NUCLEOTIDE SEQUENCE [LARGE SCALE GENOMIC DNA]</scope>
    <source>
        <strain evidence="13 14">Nl14</strain>
    </source>
</reference>
<feature type="active site" description="Proton donor" evidence="10 11">
    <location>
        <position position="540"/>
    </location>
</feature>
<evidence type="ECO:0000256" key="10">
    <source>
        <dbReference type="HAMAP-Rule" id="MF_00685"/>
    </source>
</evidence>
<dbReference type="InterPro" id="IPR037439">
    <property type="entry name" value="Branching_enzy"/>
</dbReference>
<dbReference type="FunFam" id="2.60.40.10:FF:000169">
    <property type="entry name" value="1,4-alpha-glucan branching enzyme GlgB"/>
    <property type="match status" value="1"/>
</dbReference>
<comment type="catalytic activity">
    <reaction evidence="1 10">
        <text>Transfers a segment of a (1-&gt;4)-alpha-D-glucan chain to a primary hydroxy group in a similar glucan chain.</text>
        <dbReference type="EC" id="2.4.1.18"/>
    </reaction>
</comment>
<dbReference type="Gene3D" id="3.20.20.80">
    <property type="entry name" value="Glycosidases"/>
    <property type="match status" value="1"/>
</dbReference>
<evidence type="ECO:0000256" key="3">
    <source>
        <dbReference type="ARBA" id="ARBA00004964"/>
    </source>
</evidence>
<evidence type="ECO:0000256" key="4">
    <source>
        <dbReference type="ARBA" id="ARBA00009000"/>
    </source>
</evidence>
<dbReference type="InterPro" id="IPR013783">
    <property type="entry name" value="Ig-like_fold"/>
</dbReference>
<proteinExistence type="inferred from homology"/>
<dbReference type="NCBIfam" id="NF008967">
    <property type="entry name" value="PRK12313.1"/>
    <property type="match status" value="1"/>
</dbReference>
<evidence type="ECO:0000313" key="13">
    <source>
        <dbReference type="EMBL" id="SFU30779.1"/>
    </source>
</evidence>
<organism evidence="13 14">
    <name type="scientific">Nitrosospira multiformis</name>
    <dbReference type="NCBI Taxonomy" id="1231"/>
    <lineage>
        <taxon>Bacteria</taxon>
        <taxon>Pseudomonadati</taxon>
        <taxon>Pseudomonadota</taxon>
        <taxon>Betaproteobacteria</taxon>
        <taxon>Nitrosomonadales</taxon>
        <taxon>Nitrosomonadaceae</taxon>
        <taxon>Nitrosospira</taxon>
    </lineage>
</organism>
<dbReference type="InterPro" id="IPR013780">
    <property type="entry name" value="Glyco_hydro_b"/>
</dbReference>
<dbReference type="GO" id="GO:0003844">
    <property type="term" value="F:1,4-alpha-glucan branching enzyme activity"/>
    <property type="evidence" value="ECO:0007669"/>
    <property type="project" value="UniProtKB-UniRule"/>
</dbReference>
<evidence type="ECO:0000256" key="1">
    <source>
        <dbReference type="ARBA" id="ARBA00000826"/>
    </source>
</evidence>
<dbReference type="Pfam" id="PF22019">
    <property type="entry name" value="GlgB_N"/>
    <property type="match status" value="1"/>
</dbReference>
<dbReference type="HAMAP" id="MF_00685">
    <property type="entry name" value="GlgB"/>
    <property type="match status" value="1"/>
</dbReference>
<dbReference type="EC" id="2.4.1.18" evidence="10"/>
<dbReference type="GO" id="GO:0004553">
    <property type="term" value="F:hydrolase activity, hydrolyzing O-glycosyl compounds"/>
    <property type="evidence" value="ECO:0007669"/>
    <property type="project" value="InterPro"/>
</dbReference>
<feature type="domain" description="Glycosyl hydrolase family 13 catalytic" evidence="12">
    <location>
        <begin position="330"/>
        <end position="697"/>
    </location>
</feature>
<protein>
    <recommendedName>
        <fullName evidence="10">1,4-alpha-glucan branching enzyme GlgB</fullName>
        <ecNumber evidence="10">2.4.1.18</ecNumber>
    </recommendedName>
    <alternativeName>
        <fullName evidence="10">1,4-alpha-D-glucan:1,4-alpha-D-glucan 6-glucosyl-transferase</fullName>
    </alternativeName>
    <alternativeName>
        <fullName evidence="10">Alpha-(1-&gt;4)-glucan branching enzyme</fullName>
    </alternativeName>
    <alternativeName>
        <fullName evidence="10">Glycogen branching enzyme</fullName>
        <shortName evidence="10">BE</shortName>
    </alternativeName>
</protein>
<dbReference type="AlphaFoldDB" id="A0A1I7F3P7"/>
<comment type="pathway">
    <text evidence="3 10">Glycan biosynthesis; glycogen biosynthesis.</text>
</comment>
<dbReference type="FunFam" id="3.20.20.80:FF:000003">
    <property type="entry name" value="1,4-alpha-glucan branching enzyme GlgB"/>
    <property type="match status" value="1"/>
</dbReference>
<accession>A0A1I7F3P7</accession>
<keyword evidence="5 10" id="KW-0321">Glycogen metabolism</keyword>
<evidence type="ECO:0000313" key="14">
    <source>
        <dbReference type="Proteomes" id="UP000182649"/>
    </source>
</evidence>